<evidence type="ECO:0000256" key="4">
    <source>
        <dbReference type="ARBA" id="ARBA00025742"/>
    </source>
</evidence>
<dbReference type="GO" id="GO:0046872">
    <property type="term" value="F:metal ion binding"/>
    <property type="evidence" value="ECO:0007669"/>
    <property type="project" value="UniProtKB-KW"/>
</dbReference>
<dbReference type="GO" id="GO:0016787">
    <property type="term" value="F:hydrolase activity"/>
    <property type="evidence" value="ECO:0007669"/>
    <property type="project" value="UniProtKB-KW"/>
</dbReference>
<evidence type="ECO:0000313" key="6">
    <source>
        <dbReference type="EMBL" id="OBX79971.1"/>
    </source>
</evidence>
<dbReference type="InterPro" id="IPR050884">
    <property type="entry name" value="CNP_phosphodiesterase-III"/>
</dbReference>
<dbReference type="RefSeq" id="WP_067235507.1">
    <property type="nucleotide sequence ID" value="NZ_LZMZ01000009.1"/>
</dbReference>
<dbReference type="EMBL" id="LZMZ01000009">
    <property type="protein sequence ID" value="OBX79971.1"/>
    <property type="molecule type" value="Genomic_DNA"/>
</dbReference>
<keyword evidence="2" id="KW-0378">Hydrolase</keyword>
<comment type="caution">
    <text evidence="6">The sequence shown here is derived from an EMBL/GenBank/DDBJ whole genome shotgun (WGS) entry which is preliminary data.</text>
</comment>
<evidence type="ECO:0000259" key="5">
    <source>
        <dbReference type="Pfam" id="PF00149"/>
    </source>
</evidence>
<dbReference type="OrthoDB" id="9784378at2"/>
<dbReference type="STRING" id="34059.A9308_05035"/>
<evidence type="ECO:0000256" key="2">
    <source>
        <dbReference type="ARBA" id="ARBA00022801"/>
    </source>
</evidence>
<comment type="similarity">
    <text evidence="4">Belongs to the cyclic nucleotide phosphodiesterase class-III family.</text>
</comment>
<proteinExistence type="inferred from homology"/>
<keyword evidence="3" id="KW-0408">Iron</keyword>
<feature type="domain" description="Calcineurin-like phosphoesterase" evidence="5">
    <location>
        <begin position="25"/>
        <end position="222"/>
    </location>
</feature>
<dbReference type="Pfam" id="PF00149">
    <property type="entry name" value="Metallophos"/>
    <property type="match status" value="1"/>
</dbReference>
<dbReference type="SUPFAM" id="SSF56300">
    <property type="entry name" value="Metallo-dependent phosphatases"/>
    <property type="match status" value="1"/>
</dbReference>
<evidence type="ECO:0000313" key="7">
    <source>
        <dbReference type="Proteomes" id="UP000092508"/>
    </source>
</evidence>
<dbReference type="InterPro" id="IPR029052">
    <property type="entry name" value="Metallo-depent_PP-like"/>
</dbReference>
<sequence length="280" mass="30631">MPNFNLAQIYTDATLPQHAADYLSLIQISDLHLLTDPTAAFSGVYPNKHLAAVLAALSQTGYDALLATGDLWQEPSTANFDALFAQFDVLGRPWAAIAGNHDVTLELDTHLAFEQWRHVPIGADTRLLSRRLVQSAYWDLLFIDTSVAGQTAGAVDDATLAWLADILPQSTRPCVIFAHHPMLAVGTPWIDRQGVQNAEQFWQVVAPFAQRIRAVFVGHVHQAQQVSAHGIAMYSCPATSVQFTPFTADYAVQITAPQYRWIKLLNTGTLATGTKKVVVG</sequence>
<evidence type="ECO:0000256" key="3">
    <source>
        <dbReference type="ARBA" id="ARBA00023004"/>
    </source>
</evidence>
<accession>A0A1B8QEB8</accession>
<dbReference type="Proteomes" id="UP000092508">
    <property type="component" value="Unassembled WGS sequence"/>
</dbReference>
<name>A0A1B8QEB8_9GAMM</name>
<dbReference type="InterPro" id="IPR004843">
    <property type="entry name" value="Calcineurin-like_PHP"/>
</dbReference>
<dbReference type="PANTHER" id="PTHR42988">
    <property type="entry name" value="PHOSPHOHYDROLASE"/>
    <property type="match status" value="1"/>
</dbReference>
<reference evidence="6 7" key="1">
    <citation type="submission" date="2016-06" db="EMBL/GenBank/DDBJ databases">
        <title>Draft genome of Moraxella atlantae CCUG 66109.</title>
        <authorList>
            <person name="Salva-Serra F."/>
            <person name="Engstrom-Jakobsson H."/>
            <person name="Thorell K."/>
            <person name="Gonzales-Siles L."/>
            <person name="Karlsson R."/>
            <person name="Boulund F."/>
            <person name="Engstrand L."/>
            <person name="Kristiansson E."/>
            <person name="Moore E."/>
        </authorList>
    </citation>
    <scope>NUCLEOTIDE SEQUENCE [LARGE SCALE GENOMIC DNA]</scope>
    <source>
        <strain evidence="6 7">CCUG 66109</strain>
    </source>
</reference>
<dbReference type="PANTHER" id="PTHR42988:SF2">
    <property type="entry name" value="CYCLIC NUCLEOTIDE PHOSPHODIESTERASE CBUA0032-RELATED"/>
    <property type="match status" value="1"/>
</dbReference>
<dbReference type="Gene3D" id="3.60.21.10">
    <property type="match status" value="1"/>
</dbReference>
<keyword evidence="1" id="KW-0479">Metal-binding</keyword>
<dbReference type="AlphaFoldDB" id="A0A1B8QEB8"/>
<gene>
    <name evidence="6" type="ORF">A9308_05035</name>
</gene>
<protein>
    <recommendedName>
        <fullName evidence="5">Calcineurin-like phosphoesterase domain-containing protein</fullName>
    </recommendedName>
</protein>
<evidence type="ECO:0000256" key="1">
    <source>
        <dbReference type="ARBA" id="ARBA00022723"/>
    </source>
</evidence>
<organism evidence="6 7">
    <name type="scientific">Faucicola atlantae</name>
    <dbReference type="NCBI Taxonomy" id="34059"/>
    <lineage>
        <taxon>Bacteria</taxon>
        <taxon>Pseudomonadati</taxon>
        <taxon>Pseudomonadota</taxon>
        <taxon>Gammaproteobacteria</taxon>
        <taxon>Moraxellales</taxon>
        <taxon>Moraxellaceae</taxon>
        <taxon>Faucicola</taxon>
    </lineage>
</organism>